<proteinExistence type="predicted"/>
<sequence length="101" mass="11765">MKLKPFLISSLTSFLAYTAYHKRQTIQNSAKALKDQKDVIQFDLDRIKANVSLIQTEVHKLQDIGDDVSHKVKVFNQETQPLVSQIKDRMDKYQTEENENK</sequence>
<evidence type="ECO:0000313" key="2">
    <source>
        <dbReference type="Proteomes" id="UP000483839"/>
    </source>
</evidence>
<organism evidence="1 2">
    <name type="scientific">Streptococcus uberis</name>
    <dbReference type="NCBI Taxonomy" id="1349"/>
    <lineage>
        <taxon>Bacteria</taxon>
        <taxon>Bacillati</taxon>
        <taxon>Bacillota</taxon>
        <taxon>Bacilli</taxon>
        <taxon>Lactobacillales</taxon>
        <taxon>Streptococcaceae</taxon>
        <taxon>Streptococcus</taxon>
    </lineage>
</organism>
<dbReference type="Proteomes" id="UP000483839">
    <property type="component" value="Unassembled WGS sequence"/>
</dbReference>
<name>A0A6L6G646_STRUB</name>
<dbReference type="AlphaFoldDB" id="A0A6L6G646"/>
<dbReference type="EMBL" id="WLXI01000005">
    <property type="protein sequence ID" value="MTD00842.1"/>
    <property type="molecule type" value="Genomic_DNA"/>
</dbReference>
<evidence type="ECO:0000313" key="1">
    <source>
        <dbReference type="EMBL" id="MTD00842.1"/>
    </source>
</evidence>
<protein>
    <submittedName>
        <fullName evidence="1">Chemotaxis protein</fullName>
    </submittedName>
</protein>
<gene>
    <name evidence="1" type="ORF">GKS16_00890</name>
</gene>
<reference evidence="1 2" key="1">
    <citation type="submission" date="2019-11" db="EMBL/GenBank/DDBJ databases">
        <title>Streptococcus uberis isolated from clinical mastitis cases on a southeastern Queensland dairy.</title>
        <authorList>
            <person name="Workentine M.L."/>
            <person name="Price R."/>
            <person name="Olchowy T."/>
        </authorList>
    </citation>
    <scope>NUCLEOTIDE SEQUENCE [LARGE SCALE GENOMIC DNA]</scope>
    <source>
        <strain evidence="1 2">OLC4459-A17</strain>
    </source>
</reference>
<dbReference type="RefSeq" id="WP_154617046.1">
    <property type="nucleotide sequence ID" value="NZ_JADFAY010000003.1"/>
</dbReference>
<comment type="caution">
    <text evidence="1">The sequence shown here is derived from an EMBL/GenBank/DDBJ whole genome shotgun (WGS) entry which is preliminary data.</text>
</comment>
<accession>A0A6L6G646</accession>